<keyword evidence="4" id="KW-0677">Repeat</keyword>
<dbReference type="CDD" id="cd16180">
    <property type="entry name" value="EFh_PEF_Group_I"/>
    <property type="match status" value="1"/>
</dbReference>
<evidence type="ECO:0000256" key="6">
    <source>
        <dbReference type="SAM" id="MobiDB-lite"/>
    </source>
</evidence>
<dbReference type="InterPro" id="IPR018247">
    <property type="entry name" value="EF_Hand_1_Ca_BS"/>
</dbReference>
<dbReference type="GO" id="GO:0005509">
    <property type="term" value="F:calcium ion binding"/>
    <property type="evidence" value="ECO:0007669"/>
    <property type="project" value="InterPro"/>
</dbReference>
<keyword evidence="2" id="KW-0963">Cytoplasm</keyword>
<dbReference type="OrthoDB" id="186625at2759"/>
<evidence type="ECO:0000256" key="3">
    <source>
        <dbReference type="ARBA" id="ARBA00022723"/>
    </source>
</evidence>
<evidence type="ECO:0000313" key="8">
    <source>
        <dbReference type="EMBL" id="ORY75707.1"/>
    </source>
</evidence>
<dbReference type="PANTHER" id="PTHR46212:SF3">
    <property type="entry name" value="GH27120P"/>
    <property type="match status" value="1"/>
</dbReference>
<feature type="compositionally biased region" description="Low complexity" evidence="6">
    <location>
        <begin position="21"/>
        <end position="43"/>
    </location>
</feature>
<dbReference type="Pfam" id="PF13405">
    <property type="entry name" value="EF-hand_6"/>
    <property type="match status" value="1"/>
</dbReference>
<dbReference type="Gene3D" id="1.10.238.10">
    <property type="entry name" value="EF-hand"/>
    <property type="match status" value="1"/>
</dbReference>
<dbReference type="Pfam" id="PF13499">
    <property type="entry name" value="EF-hand_7"/>
    <property type="match status" value="1"/>
</dbReference>
<gene>
    <name evidence="8" type="ORF">BCR35DRAFT_306243</name>
</gene>
<comment type="caution">
    <text evidence="8">The sequence shown here is derived from an EMBL/GenBank/DDBJ whole genome shotgun (WGS) entry which is preliminary data.</text>
</comment>
<dbReference type="AlphaFoldDB" id="A0A1Y2EW27"/>
<evidence type="ECO:0000256" key="2">
    <source>
        <dbReference type="ARBA" id="ARBA00022490"/>
    </source>
</evidence>
<dbReference type="InterPro" id="IPR002048">
    <property type="entry name" value="EF_hand_dom"/>
</dbReference>
<dbReference type="GO" id="GO:0048306">
    <property type="term" value="F:calcium-dependent protein binding"/>
    <property type="evidence" value="ECO:0007669"/>
    <property type="project" value="UniProtKB-ARBA"/>
</dbReference>
<keyword evidence="9" id="KW-1185">Reference proteome</keyword>
<proteinExistence type="predicted"/>
<dbReference type="PROSITE" id="PS00018">
    <property type="entry name" value="EF_HAND_1"/>
    <property type="match status" value="2"/>
</dbReference>
<dbReference type="InterPro" id="IPR051426">
    <property type="entry name" value="Peflin/Sorcin_CaBP"/>
</dbReference>
<evidence type="ECO:0000256" key="5">
    <source>
        <dbReference type="ARBA" id="ARBA00022837"/>
    </source>
</evidence>
<feature type="compositionally biased region" description="Gly residues" evidence="6">
    <location>
        <begin position="62"/>
        <end position="78"/>
    </location>
</feature>
<feature type="region of interest" description="Disordered" evidence="6">
    <location>
        <begin position="1"/>
        <end position="104"/>
    </location>
</feature>
<keyword evidence="5" id="KW-0106">Calcium</keyword>
<accession>A0A1Y2EW27</accession>
<reference evidence="8 9" key="1">
    <citation type="submission" date="2016-07" db="EMBL/GenBank/DDBJ databases">
        <title>Pervasive Adenine N6-methylation of Active Genes in Fungi.</title>
        <authorList>
            <consortium name="DOE Joint Genome Institute"/>
            <person name="Mondo S.J."/>
            <person name="Dannebaum R.O."/>
            <person name="Kuo R.C."/>
            <person name="Labutti K."/>
            <person name="Haridas S."/>
            <person name="Kuo A."/>
            <person name="Salamov A."/>
            <person name="Ahrendt S.R."/>
            <person name="Lipzen A."/>
            <person name="Sullivan W."/>
            <person name="Andreopoulos W.B."/>
            <person name="Clum A."/>
            <person name="Lindquist E."/>
            <person name="Daum C."/>
            <person name="Ramamoorthy G.K."/>
            <person name="Gryganskyi A."/>
            <person name="Culley D."/>
            <person name="Magnuson J.K."/>
            <person name="James T.Y."/>
            <person name="O'Malley M.A."/>
            <person name="Stajich J.E."/>
            <person name="Spatafora J.W."/>
            <person name="Visel A."/>
            <person name="Grigoriev I.V."/>
        </authorList>
    </citation>
    <scope>NUCLEOTIDE SEQUENCE [LARGE SCALE GENOMIC DNA]</scope>
    <source>
        <strain evidence="8 9">62-1032</strain>
    </source>
</reference>
<evidence type="ECO:0000256" key="1">
    <source>
        <dbReference type="ARBA" id="ARBA00004496"/>
    </source>
</evidence>
<dbReference type="GO" id="GO:0005737">
    <property type="term" value="C:cytoplasm"/>
    <property type="evidence" value="ECO:0007669"/>
    <property type="project" value="UniProtKB-SubCell"/>
</dbReference>
<keyword evidence="3" id="KW-0479">Metal-binding</keyword>
<feature type="domain" description="EF-hand" evidence="7">
    <location>
        <begin position="103"/>
        <end position="138"/>
    </location>
</feature>
<evidence type="ECO:0000259" key="7">
    <source>
        <dbReference type="PROSITE" id="PS50222"/>
    </source>
</evidence>
<dbReference type="STRING" id="106004.A0A1Y2EW27"/>
<dbReference type="SMART" id="SM00054">
    <property type="entry name" value="EFh"/>
    <property type="match status" value="4"/>
</dbReference>
<protein>
    <recommendedName>
        <fullName evidence="7">EF-hand domain-containing protein</fullName>
    </recommendedName>
</protein>
<dbReference type="InterPro" id="IPR011992">
    <property type="entry name" value="EF-hand-dom_pair"/>
</dbReference>
<evidence type="ECO:0000313" key="9">
    <source>
        <dbReference type="Proteomes" id="UP000193467"/>
    </source>
</evidence>
<sequence>MSSPYPPPGGNQYAPPQQSYGAPQQSYGAPPPQQGYGAPPQQQYGGGSHSGYGAPPPQGQYGQQGGYGQQQGGYGQQQGGYPPPGSQGGQGGYGAPPQQPGGANVQQLQQWFNSVDLDRSGQITEIELKQALVNGDWTPFSDDTVKMLMTIFDVDRSGTIGFNEFQGLWQYIKDWQQTFRNFDRDRSGSIEAHELHNALSSFGFNLSPRLVDILQRKYNPPPVVKTPGQLSHPGAPLGVTFDRFVRCCVSVRQLTEAFKRADHDNDGWVNLGYEQFMDIVLSAP</sequence>
<dbReference type="PROSITE" id="PS50222">
    <property type="entry name" value="EF_HAND_2"/>
    <property type="match status" value="2"/>
</dbReference>
<evidence type="ECO:0000256" key="4">
    <source>
        <dbReference type="ARBA" id="ARBA00022737"/>
    </source>
</evidence>
<dbReference type="InParanoid" id="A0A1Y2EW27"/>
<feature type="domain" description="EF-hand" evidence="7">
    <location>
        <begin position="170"/>
        <end position="205"/>
    </location>
</feature>
<name>A0A1Y2EW27_9BASI</name>
<dbReference type="SUPFAM" id="SSF47473">
    <property type="entry name" value="EF-hand"/>
    <property type="match status" value="1"/>
</dbReference>
<comment type="subcellular location">
    <subcellularLocation>
        <location evidence="1">Cytoplasm</location>
    </subcellularLocation>
</comment>
<dbReference type="Proteomes" id="UP000193467">
    <property type="component" value="Unassembled WGS sequence"/>
</dbReference>
<organism evidence="8 9">
    <name type="scientific">Leucosporidium creatinivorum</name>
    <dbReference type="NCBI Taxonomy" id="106004"/>
    <lineage>
        <taxon>Eukaryota</taxon>
        <taxon>Fungi</taxon>
        <taxon>Dikarya</taxon>
        <taxon>Basidiomycota</taxon>
        <taxon>Pucciniomycotina</taxon>
        <taxon>Microbotryomycetes</taxon>
        <taxon>Leucosporidiales</taxon>
        <taxon>Leucosporidium</taxon>
    </lineage>
</organism>
<dbReference type="EMBL" id="MCGR01000037">
    <property type="protein sequence ID" value="ORY75707.1"/>
    <property type="molecule type" value="Genomic_DNA"/>
</dbReference>
<dbReference type="PANTHER" id="PTHR46212">
    <property type="entry name" value="PEFLIN"/>
    <property type="match status" value="1"/>
</dbReference>